<dbReference type="EMBL" id="MU003711">
    <property type="protein sequence ID" value="KAF2804893.1"/>
    <property type="molecule type" value="Genomic_DNA"/>
</dbReference>
<reference evidence="4" key="3">
    <citation type="submission" date="2025-04" db="UniProtKB">
        <authorList>
            <consortium name="RefSeq"/>
        </authorList>
    </citation>
    <scope>IDENTIFICATION</scope>
    <source>
        <strain evidence="4">CBS 304.34</strain>
    </source>
</reference>
<evidence type="ECO:0000313" key="3">
    <source>
        <dbReference type="Proteomes" id="UP000504636"/>
    </source>
</evidence>
<gene>
    <name evidence="2 4" type="ORF">BDZ99DRAFT_480896</name>
</gene>
<protein>
    <submittedName>
        <fullName evidence="2 4">Uncharacterized protein</fullName>
    </submittedName>
</protein>
<evidence type="ECO:0000313" key="4">
    <source>
        <dbReference type="RefSeq" id="XP_033571857.1"/>
    </source>
</evidence>
<dbReference type="AlphaFoldDB" id="A0A6A6Y8K8"/>
<dbReference type="RefSeq" id="XP_033571857.1">
    <property type="nucleotide sequence ID" value="XM_033722359.1"/>
</dbReference>
<name>A0A6A6Y8K8_9PEZI</name>
<feature type="compositionally biased region" description="Low complexity" evidence="1">
    <location>
        <begin position="50"/>
        <end position="59"/>
    </location>
</feature>
<evidence type="ECO:0000313" key="2">
    <source>
        <dbReference type="EMBL" id="KAF2804893.1"/>
    </source>
</evidence>
<feature type="compositionally biased region" description="Polar residues" evidence="1">
    <location>
        <begin position="81"/>
        <end position="92"/>
    </location>
</feature>
<feature type="region of interest" description="Disordered" evidence="1">
    <location>
        <begin position="1"/>
        <end position="126"/>
    </location>
</feature>
<reference evidence="2 4" key="1">
    <citation type="journal article" date="2020" name="Stud. Mycol.">
        <title>101 Dothideomycetes genomes: a test case for predicting lifestyles and emergence of pathogens.</title>
        <authorList>
            <person name="Haridas S."/>
            <person name="Albert R."/>
            <person name="Binder M."/>
            <person name="Bloem J."/>
            <person name="Labutti K."/>
            <person name="Salamov A."/>
            <person name="Andreopoulos B."/>
            <person name="Baker S."/>
            <person name="Barry K."/>
            <person name="Bills G."/>
            <person name="Bluhm B."/>
            <person name="Cannon C."/>
            <person name="Castanera R."/>
            <person name="Culley D."/>
            <person name="Daum C."/>
            <person name="Ezra D."/>
            <person name="Gonzalez J."/>
            <person name="Henrissat B."/>
            <person name="Kuo A."/>
            <person name="Liang C."/>
            <person name="Lipzen A."/>
            <person name="Lutzoni F."/>
            <person name="Magnuson J."/>
            <person name="Mondo S."/>
            <person name="Nolan M."/>
            <person name="Ohm R."/>
            <person name="Pangilinan J."/>
            <person name="Park H.-J."/>
            <person name="Ramirez L."/>
            <person name="Alfaro M."/>
            <person name="Sun H."/>
            <person name="Tritt A."/>
            <person name="Yoshinaga Y."/>
            <person name="Zwiers L.-H."/>
            <person name="Turgeon B."/>
            <person name="Goodwin S."/>
            <person name="Spatafora J."/>
            <person name="Crous P."/>
            <person name="Grigoriev I."/>
        </authorList>
    </citation>
    <scope>NUCLEOTIDE SEQUENCE</scope>
    <source>
        <strain evidence="2 4">CBS 304.34</strain>
    </source>
</reference>
<evidence type="ECO:0000256" key="1">
    <source>
        <dbReference type="SAM" id="MobiDB-lite"/>
    </source>
</evidence>
<dbReference type="OrthoDB" id="3666869at2759"/>
<feature type="compositionally biased region" description="Basic and acidic residues" evidence="1">
    <location>
        <begin position="93"/>
        <end position="108"/>
    </location>
</feature>
<dbReference type="Proteomes" id="UP000504636">
    <property type="component" value="Unplaced"/>
</dbReference>
<keyword evidence="3" id="KW-1185">Reference proteome</keyword>
<dbReference type="GeneID" id="54463252"/>
<dbReference type="PANTHER" id="PTHR38790">
    <property type="entry name" value="2EXR DOMAIN-CONTAINING PROTEIN-RELATED"/>
    <property type="match status" value="1"/>
</dbReference>
<reference evidence="4" key="2">
    <citation type="submission" date="2020-04" db="EMBL/GenBank/DDBJ databases">
        <authorList>
            <consortium name="NCBI Genome Project"/>
        </authorList>
    </citation>
    <scope>NUCLEOTIDE SEQUENCE</scope>
    <source>
        <strain evidence="4">CBS 304.34</strain>
    </source>
</reference>
<accession>A0A6A6Y8K8</accession>
<proteinExistence type="predicted"/>
<organism evidence="2">
    <name type="scientific">Mytilinidion resinicola</name>
    <dbReference type="NCBI Taxonomy" id="574789"/>
    <lineage>
        <taxon>Eukaryota</taxon>
        <taxon>Fungi</taxon>
        <taxon>Dikarya</taxon>
        <taxon>Ascomycota</taxon>
        <taxon>Pezizomycotina</taxon>
        <taxon>Dothideomycetes</taxon>
        <taxon>Pleosporomycetidae</taxon>
        <taxon>Mytilinidiales</taxon>
        <taxon>Mytilinidiaceae</taxon>
        <taxon>Mytilinidion</taxon>
    </lineage>
</organism>
<sequence length="551" mass="62075">MTGSGAVDGMADGPDDDDIEEVPREDIYNCDTPHGQQENTAPLPSKRKASTSTPPTSTSAFTGLDIIAPQGRMKGAPSNKRPCSSGISATSDSNDRTVVDEKALRSQDPDTSSRTPPDLKKGIQHKATAASQNIFGLEYHNADGKDSGNLVETCAAKDMADQHQLIELTTVLRDIAFSFLEHRTSKDRKADAMKFRQLLGEIGVMEPRVHDAVVAGYETTFLSLPREIRDEIYKLSLVAVVKDQQPRISFDRLTPERLKILKARKGGLIPFSNSTLLRERGIVVNLLHTSRQVKLEAEEIFYKYNGFSFPYRFHKEIDDGCSLQMFHLILSSSAFANIRSLKLGLSTLDGPRWEEKYPKHPQALKSAELDYLKEIDPQHRIEYAQICHTRDGIVADRNLWLFATWVNKLDHVFKMPALKDLTIAMREMDLWIYDDRDIPGINPRRAATQVLLTRMRDRKKSGLGCILVSVDGGVKLFEMPGLWKPVQRGHISLEATTEDCDLNYSVDKDWSHSDLTESEGLSWIGTPRPINDVTLHRNGERFSWHYRTSQQ</sequence>